<dbReference type="KEGG" id="aoz:HUE56_08470"/>
<dbReference type="EMBL" id="CP054618">
    <property type="protein sequence ID" value="QKS50557.1"/>
    <property type="molecule type" value="Genomic_DNA"/>
</dbReference>
<dbReference type="InterPro" id="IPR019223">
    <property type="entry name" value="DUF2147"/>
</dbReference>
<dbReference type="PANTHER" id="PTHR36919">
    <property type="entry name" value="BLR1215 PROTEIN"/>
    <property type="match status" value="1"/>
</dbReference>
<feature type="domain" description="DUF2147" evidence="2">
    <location>
        <begin position="33"/>
        <end position="147"/>
    </location>
</feature>
<gene>
    <name evidence="3" type="ORF">HUE56_08470</name>
</gene>
<feature type="chain" id="PRO_5028953957" evidence="1">
    <location>
        <begin position="29"/>
        <end position="164"/>
    </location>
</feature>
<protein>
    <submittedName>
        <fullName evidence="3">DUF2147 domain-containing protein</fullName>
    </submittedName>
</protein>
<reference evidence="3 4" key="1">
    <citation type="submission" date="2020-06" db="EMBL/GenBank/DDBJ databases">
        <title>Complete genome of Azosprillum oryzae KACC14407.</title>
        <authorList>
            <person name="Kim M."/>
            <person name="Park Y.-J."/>
            <person name="Shin J.-H."/>
        </authorList>
    </citation>
    <scope>NUCLEOTIDE SEQUENCE [LARGE SCALE GENOMIC DNA]</scope>
    <source>
        <strain evidence="3 4">KACC 14407</strain>
        <plasmid evidence="3 4">unnamed4</plasmid>
    </source>
</reference>
<feature type="signal peptide" evidence="1">
    <location>
        <begin position="1"/>
        <end position="28"/>
    </location>
</feature>
<evidence type="ECO:0000313" key="4">
    <source>
        <dbReference type="Proteomes" id="UP000509702"/>
    </source>
</evidence>
<evidence type="ECO:0000313" key="3">
    <source>
        <dbReference type="EMBL" id="QKS50557.1"/>
    </source>
</evidence>
<accession>A0A6N1AJN6</accession>
<keyword evidence="4" id="KW-1185">Reference proteome</keyword>
<dbReference type="RefSeq" id="WP_149199864.1">
    <property type="nucleotide sequence ID" value="NZ_BSOV01000013.1"/>
</dbReference>
<proteinExistence type="predicted"/>
<dbReference type="AlphaFoldDB" id="A0A6N1AJN6"/>
<evidence type="ECO:0000259" key="2">
    <source>
        <dbReference type="Pfam" id="PF09917"/>
    </source>
</evidence>
<sequence length="164" mass="17814">MDKLAMFRTVVVSAGCLALAGLTGAASAADLQGVWLTADKDAVLRITRCGDRFCGRIIWLENAMDRSGSPRLDQKNPDPARQAQRICGLVVITGLTPAGPDHWDGSVYNPQDGRTYSGGITVLSDESLRVRAYIGLPIFGRSEIWTRVDSSSANDIEYKCRSHD</sequence>
<organism evidence="3 4">
    <name type="scientific">Azospirillum oryzae</name>
    <dbReference type="NCBI Taxonomy" id="286727"/>
    <lineage>
        <taxon>Bacteria</taxon>
        <taxon>Pseudomonadati</taxon>
        <taxon>Pseudomonadota</taxon>
        <taxon>Alphaproteobacteria</taxon>
        <taxon>Rhodospirillales</taxon>
        <taxon>Azospirillaceae</taxon>
        <taxon>Azospirillum</taxon>
    </lineage>
</organism>
<dbReference type="Gene3D" id="2.40.128.520">
    <property type="match status" value="1"/>
</dbReference>
<dbReference type="OrthoDB" id="9811671at2"/>
<dbReference type="Proteomes" id="UP000509702">
    <property type="component" value="Plasmid unnamed4"/>
</dbReference>
<name>A0A6N1AJN6_9PROT</name>
<evidence type="ECO:0000256" key="1">
    <source>
        <dbReference type="SAM" id="SignalP"/>
    </source>
</evidence>
<keyword evidence="1" id="KW-0732">Signal</keyword>
<keyword evidence="3" id="KW-0614">Plasmid</keyword>
<dbReference type="Pfam" id="PF09917">
    <property type="entry name" value="DUF2147"/>
    <property type="match status" value="1"/>
</dbReference>
<geneLocation type="plasmid" evidence="3 4">
    <name>unnamed4</name>
</geneLocation>
<dbReference type="PANTHER" id="PTHR36919:SF2">
    <property type="entry name" value="BLL6627 PROTEIN"/>
    <property type="match status" value="1"/>
</dbReference>